<evidence type="ECO:0000256" key="2">
    <source>
        <dbReference type="RuleBase" id="RU003875"/>
    </source>
</evidence>
<evidence type="ECO:0000259" key="4">
    <source>
        <dbReference type="Pfam" id="PF00210"/>
    </source>
</evidence>
<dbReference type="InterPro" id="IPR002177">
    <property type="entry name" value="DPS_DNA-bd"/>
</dbReference>
<dbReference type="InterPro" id="IPR008331">
    <property type="entry name" value="Ferritin_DPS_dom"/>
</dbReference>
<comment type="caution">
    <text evidence="5">The sequence shown here is derived from an EMBL/GenBank/DDBJ whole genome shotgun (WGS) entry which is preliminary data.</text>
</comment>
<feature type="region of interest" description="Disordered" evidence="3">
    <location>
        <begin position="1"/>
        <end position="36"/>
    </location>
</feature>
<reference evidence="5 6" key="1">
    <citation type="submission" date="2020-08" db="EMBL/GenBank/DDBJ databases">
        <title>A Genomic Blueprint of the Chicken Gut Microbiome.</title>
        <authorList>
            <person name="Gilroy R."/>
            <person name="Ravi A."/>
            <person name="Getino M."/>
            <person name="Pursley I."/>
            <person name="Horton D.L."/>
            <person name="Alikhan N.-F."/>
            <person name="Baker D."/>
            <person name="Gharbi K."/>
            <person name="Hall N."/>
            <person name="Watson M."/>
            <person name="Adriaenssens E.M."/>
            <person name="Foster-Nyarko E."/>
            <person name="Jarju S."/>
            <person name="Secka A."/>
            <person name="Antonio M."/>
            <person name="Oren A."/>
            <person name="Chaudhuri R."/>
            <person name="La Ragione R.M."/>
            <person name="Hildebrand F."/>
            <person name="Pallen M.J."/>
        </authorList>
    </citation>
    <scope>NUCLEOTIDE SEQUENCE [LARGE SCALE GENOMIC DNA]</scope>
    <source>
        <strain evidence="5 6">Sa4CUA7</strain>
    </source>
</reference>
<dbReference type="InterPro" id="IPR012347">
    <property type="entry name" value="Ferritin-like"/>
</dbReference>
<accession>A0ABR8RYA4</accession>
<evidence type="ECO:0000313" key="6">
    <source>
        <dbReference type="Proteomes" id="UP000648352"/>
    </source>
</evidence>
<feature type="domain" description="Ferritin/DPS" evidence="4">
    <location>
        <begin position="48"/>
        <end position="183"/>
    </location>
</feature>
<name>A0ABR8RYA4_9MICO</name>
<dbReference type="PANTHER" id="PTHR42932:SF2">
    <property type="entry name" value="DNA PROTECTION DURING STARVATION PROTEIN 1"/>
    <property type="match status" value="1"/>
</dbReference>
<gene>
    <name evidence="5" type="ORF">H9651_01025</name>
</gene>
<dbReference type="SUPFAM" id="SSF47240">
    <property type="entry name" value="Ferritin-like"/>
    <property type="match status" value="1"/>
</dbReference>
<evidence type="ECO:0000256" key="1">
    <source>
        <dbReference type="ARBA" id="ARBA00009497"/>
    </source>
</evidence>
<protein>
    <submittedName>
        <fullName evidence="5">DNA starvation/stationary phase protection protein</fullName>
    </submittedName>
</protein>
<dbReference type="InterPro" id="IPR009078">
    <property type="entry name" value="Ferritin-like_SF"/>
</dbReference>
<dbReference type="Gene3D" id="1.20.1260.10">
    <property type="match status" value="1"/>
</dbReference>
<dbReference type="CDD" id="cd01043">
    <property type="entry name" value="DPS"/>
    <property type="match status" value="1"/>
</dbReference>
<proteinExistence type="inferred from homology"/>
<keyword evidence="6" id="KW-1185">Reference proteome</keyword>
<dbReference type="Proteomes" id="UP000648352">
    <property type="component" value="Unassembled WGS sequence"/>
</dbReference>
<dbReference type="RefSeq" id="WP_191717245.1">
    <property type="nucleotide sequence ID" value="NZ_JACSQP010000001.1"/>
</dbReference>
<feature type="compositionally biased region" description="Low complexity" evidence="3">
    <location>
        <begin position="1"/>
        <end position="14"/>
    </location>
</feature>
<evidence type="ECO:0000313" key="5">
    <source>
        <dbReference type="EMBL" id="MBD7956218.1"/>
    </source>
</evidence>
<evidence type="ECO:0000256" key="3">
    <source>
        <dbReference type="SAM" id="MobiDB-lite"/>
    </source>
</evidence>
<dbReference type="PANTHER" id="PTHR42932">
    <property type="entry name" value="GENERAL STRESS PROTEIN 20U"/>
    <property type="match status" value="1"/>
</dbReference>
<sequence length="190" mass="21138">MASSTKNKSTSTTEPKNKRRTAPGGTGAKLTKEENAEKGFTASAQLGENLQKVLVDLIELSLQGKQAHWNVVGRNFRDTHLQLDEVIDAAREFSDTIAERMRALHALPDGRSDIVAQTTTLPEFPQGEIDTTEVIDLITERLDDVCTTCREVHDDVDEEDPTSADILHAVLERLEQLSWMVSAENRTPKR</sequence>
<dbReference type="Pfam" id="PF00210">
    <property type="entry name" value="Ferritin"/>
    <property type="match status" value="1"/>
</dbReference>
<organism evidence="5 6">
    <name type="scientific">Microbacterium pullorum</name>
    <dbReference type="NCBI Taxonomy" id="2762236"/>
    <lineage>
        <taxon>Bacteria</taxon>
        <taxon>Bacillati</taxon>
        <taxon>Actinomycetota</taxon>
        <taxon>Actinomycetes</taxon>
        <taxon>Micrococcales</taxon>
        <taxon>Microbacteriaceae</taxon>
        <taxon>Microbacterium</taxon>
    </lineage>
</organism>
<dbReference type="PRINTS" id="PR01346">
    <property type="entry name" value="HELNAPAPROT"/>
</dbReference>
<dbReference type="EMBL" id="JACSQP010000001">
    <property type="protein sequence ID" value="MBD7956218.1"/>
    <property type="molecule type" value="Genomic_DNA"/>
</dbReference>
<comment type="similarity">
    <text evidence="1 2">Belongs to the Dps family.</text>
</comment>